<dbReference type="RefSeq" id="WP_149484873.1">
    <property type="nucleotide sequence ID" value="NZ_CP036150.1"/>
</dbReference>
<evidence type="ECO:0000313" key="2">
    <source>
        <dbReference type="Proteomes" id="UP000324209"/>
    </source>
</evidence>
<reference evidence="1 2" key="1">
    <citation type="submission" date="2019-02" db="EMBL/GenBank/DDBJ databases">
        <title>Complete Genome Sequence and Methylome Analysis of free living Spirochaetas.</title>
        <authorList>
            <person name="Fomenkov A."/>
            <person name="Dubinina G."/>
            <person name="Leshcheva N."/>
            <person name="Mikheeva N."/>
            <person name="Grabovich M."/>
            <person name="Vincze T."/>
            <person name="Roberts R.J."/>
        </authorList>
    </citation>
    <scope>NUCLEOTIDE SEQUENCE [LARGE SCALE GENOMIC DNA]</scope>
    <source>
        <strain evidence="1 2">K2</strain>
    </source>
</reference>
<accession>A0A5C1QIE9</accession>
<dbReference type="Proteomes" id="UP000324209">
    <property type="component" value="Chromosome"/>
</dbReference>
<name>A0A5C1QIE9_9SPIO</name>
<dbReference type="OrthoDB" id="361776at2"/>
<evidence type="ECO:0000313" key="1">
    <source>
        <dbReference type="EMBL" id="QEN06790.1"/>
    </source>
</evidence>
<dbReference type="EMBL" id="CP036150">
    <property type="protein sequence ID" value="QEN06790.1"/>
    <property type="molecule type" value="Genomic_DNA"/>
</dbReference>
<organism evidence="1 2">
    <name type="scientific">Oceanispirochaeta crateris</name>
    <dbReference type="NCBI Taxonomy" id="2518645"/>
    <lineage>
        <taxon>Bacteria</taxon>
        <taxon>Pseudomonadati</taxon>
        <taxon>Spirochaetota</taxon>
        <taxon>Spirochaetia</taxon>
        <taxon>Spirochaetales</taxon>
        <taxon>Spirochaetaceae</taxon>
        <taxon>Oceanispirochaeta</taxon>
    </lineage>
</organism>
<sequence>MNRIYAGQSSLVIRTHTSCSLSEAVECQIRYRKPDGTDGAFPALIEDSLEGIISYTVSEGDIDQYGHWRFWAWVRFTGDKCAPGDVQKVFIRREGR</sequence>
<gene>
    <name evidence="1" type="ORF">EXM22_01835</name>
</gene>
<dbReference type="KEGG" id="ock:EXM22_01835"/>
<keyword evidence="2" id="KW-1185">Reference proteome</keyword>
<proteinExistence type="predicted"/>
<dbReference type="AlphaFoldDB" id="A0A5C1QIE9"/>
<protein>
    <submittedName>
        <fullName evidence="1">Uncharacterized protein</fullName>
    </submittedName>
</protein>